<feature type="compositionally biased region" description="Acidic residues" evidence="1">
    <location>
        <begin position="1049"/>
        <end position="1058"/>
    </location>
</feature>
<keyword evidence="3" id="KW-1185">Reference proteome</keyword>
<feature type="compositionally biased region" description="Acidic residues" evidence="1">
    <location>
        <begin position="907"/>
        <end position="923"/>
    </location>
</feature>
<feature type="compositionally biased region" description="Acidic residues" evidence="1">
    <location>
        <begin position="111"/>
        <end position="120"/>
    </location>
</feature>
<feature type="region of interest" description="Disordered" evidence="1">
    <location>
        <begin position="1020"/>
        <end position="1064"/>
    </location>
</feature>
<feature type="compositionally biased region" description="Low complexity" evidence="1">
    <location>
        <begin position="137"/>
        <end position="160"/>
    </location>
</feature>
<feature type="region of interest" description="Disordered" evidence="1">
    <location>
        <begin position="965"/>
        <end position="984"/>
    </location>
</feature>
<feature type="region of interest" description="Disordered" evidence="1">
    <location>
        <begin position="580"/>
        <end position="606"/>
    </location>
</feature>
<feature type="compositionally biased region" description="Basic and acidic residues" evidence="1">
    <location>
        <begin position="703"/>
        <end position="712"/>
    </location>
</feature>
<feature type="region of interest" description="Disordered" evidence="1">
    <location>
        <begin position="226"/>
        <end position="266"/>
    </location>
</feature>
<dbReference type="EMBL" id="LN679113">
    <property type="protein sequence ID" value="CEL53819.1"/>
    <property type="molecule type" value="Genomic_DNA"/>
</dbReference>
<sequence>MSTATCRTKSPWLQRAPNGGLRTSKASQSVLYGAVPQLARIDEASVGSIEQAPGAGPSRRRFGLDKQRSASTSSVPDPRPMVEVLPLTPTTPPQIRQHPYADARHSISSSEDSEDSSEEEVGIRTPRVVVDGVESEASGSGTRSMSMSPRSTRTTNTSATDESSVQIVRAQRIHRARAHSHSIDEIRQLLSPPPDSTFHRSLPPPLQIQPPVLGNNGTLRALPNEAHILSPGTPGSTSQLTPRSLSPASPNPPPALPPRSSARRRPRIIVKEMGALLEHINEDELDSHTRLNSLVRTTRSVSLPGIARQSSDSDPNMVSLPPPPRPRNRALVRTVSAAVHDHALFGTPMDSRSVSIQRPQTQPAPTLALQPPPRRSSLSGICESPPPTPPPKDRKYVPVVKIPPPPRRESLDQHRSSLYSLPLTPVGIPLPPSTVTPNFPQSPQSTVFHTTHVESPPTTPQRASFLPSCKATSVHSSAIVREDWPSPRPSEDRSNRLSTLSNPFGDFSFLRPLPNNRVSGISFSSNVSGFSARSATEAESIPIGLHRATSQDADRDDLLLPVSPRSSWLRSGFEVDVHLPGAYEDGEDDESVTEESSEKSSILDGRERSKSVTLPYIPSASFKKAARVLGISGGPLLYQHAHAPHLSSPSPMSSSPENPTPTTITAGAEPVQQSFLPSTAPPSAFSMGGLGRRLSKRSSPSSLERRRSEDVARASSQPSGGLMARMDRFMGRTPSPAGRTRELESEDELPSPPPILTFPKPTHGRKHSSSDPSAGLASTNLTGRPSTSNMRTAAERAELVKKARKIQQVLGDVPPVSGTTGSAFYRVSRAARSEDSLVTPTSGRGEVVLIGGSADVRGHRSTASLSSRPLLALSPALQTDGLLDIRTSGSGDDFRVSLNEGVKPEADDVDLEEHERDEDEDESALARRAKRVKVAKLNRYLGSRVPAHLVLGMNEETWDYEQGLPRAQSEDGESGSVFSGKKRRASDGDYASLEEGMNDLSVMSTEEKARAVRRKAKMEKMFGERPPQKLYQVQIGADGPSKSVSDHESEPEDEEDEKSLEGAEGGAHYQSYRASFNSLAYFVSNADRDSLEGLYDIISGPSESDSVAQRNQFAARRKRAAKLSNFFGVSYRDLFGAVLDILESDVKEDKEEGSLSAAETQDLLRKLKSLKDKGQGISV</sequence>
<dbReference type="Proteomes" id="UP000059188">
    <property type="component" value="Unassembled WGS sequence"/>
</dbReference>
<evidence type="ECO:0000313" key="2">
    <source>
        <dbReference type="EMBL" id="CEL53819.1"/>
    </source>
</evidence>
<dbReference type="OrthoDB" id="354769at2759"/>
<feature type="region of interest" description="Disordered" evidence="1">
    <location>
        <begin position="302"/>
        <end position="327"/>
    </location>
</feature>
<feature type="region of interest" description="Disordered" evidence="1">
    <location>
        <begin position="348"/>
        <end position="398"/>
    </location>
</feature>
<reference evidence="2 3" key="1">
    <citation type="submission" date="2014-11" db="EMBL/GenBank/DDBJ databases">
        <authorList>
            <person name="Wibberg Daniel"/>
        </authorList>
    </citation>
    <scope>NUCLEOTIDE SEQUENCE [LARGE SCALE GENOMIC DNA]</scope>
    <source>
        <strain evidence="2">Rhizoctonia solani AG1-IB 7/3/14</strain>
    </source>
</reference>
<evidence type="ECO:0000313" key="3">
    <source>
        <dbReference type="Proteomes" id="UP000059188"/>
    </source>
</evidence>
<feature type="region of interest" description="Disordered" evidence="1">
    <location>
        <begin position="1"/>
        <end position="27"/>
    </location>
</feature>
<feature type="compositionally biased region" description="Low complexity" evidence="1">
    <location>
        <begin position="644"/>
        <end position="665"/>
    </location>
</feature>
<evidence type="ECO:0000256" key="1">
    <source>
        <dbReference type="SAM" id="MobiDB-lite"/>
    </source>
</evidence>
<dbReference type="AlphaFoldDB" id="A0A0B7FA62"/>
<organism evidence="2 3">
    <name type="scientific">Thanatephorus cucumeris (strain AG1-IB / isolate 7/3/14)</name>
    <name type="common">Lettuce bottom rot fungus</name>
    <name type="synonym">Rhizoctonia solani</name>
    <dbReference type="NCBI Taxonomy" id="1108050"/>
    <lineage>
        <taxon>Eukaryota</taxon>
        <taxon>Fungi</taxon>
        <taxon>Dikarya</taxon>
        <taxon>Basidiomycota</taxon>
        <taxon>Agaricomycotina</taxon>
        <taxon>Agaricomycetes</taxon>
        <taxon>Cantharellales</taxon>
        <taxon>Ceratobasidiaceae</taxon>
        <taxon>Rhizoctonia</taxon>
        <taxon>Rhizoctonia solani AG-1</taxon>
    </lineage>
</organism>
<gene>
    <name evidence="2" type="ORF">RSOLAG1IB_06600</name>
</gene>
<feature type="compositionally biased region" description="Basic residues" evidence="1">
    <location>
        <begin position="171"/>
        <end position="180"/>
    </location>
</feature>
<accession>A0A0B7FA62</accession>
<protein>
    <submittedName>
        <fullName evidence="2">Uncharacterized protein</fullName>
    </submittedName>
</protein>
<feature type="region of interest" description="Disordered" evidence="1">
    <location>
        <begin position="642"/>
        <end position="793"/>
    </location>
</feature>
<name>A0A0B7FA62_THACB</name>
<feature type="compositionally biased region" description="Acidic residues" evidence="1">
    <location>
        <begin position="584"/>
        <end position="595"/>
    </location>
</feature>
<feature type="compositionally biased region" description="Low complexity" evidence="1">
    <location>
        <begin position="359"/>
        <end position="369"/>
    </location>
</feature>
<feature type="region of interest" description="Disordered" evidence="1">
    <location>
        <begin position="893"/>
        <end position="924"/>
    </location>
</feature>
<feature type="compositionally biased region" description="Polar residues" evidence="1">
    <location>
        <begin position="770"/>
        <end position="791"/>
    </location>
</feature>
<feature type="region of interest" description="Disordered" evidence="1">
    <location>
        <begin position="45"/>
        <end position="203"/>
    </location>
</feature>
<proteinExistence type="predicted"/>